<dbReference type="InterPro" id="IPR053842">
    <property type="entry name" value="NikA-like"/>
</dbReference>
<accession>A0A2H0N4R1</accession>
<evidence type="ECO:0000313" key="1">
    <source>
        <dbReference type="EMBL" id="PIR03096.1"/>
    </source>
</evidence>
<name>A0A2H0N4R1_9BACT</name>
<gene>
    <name evidence="1" type="ORF">COV60_02125</name>
</gene>
<dbReference type="Pfam" id="PF21983">
    <property type="entry name" value="NikA-like"/>
    <property type="match status" value="1"/>
</dbReference>
<evidence type="ECO:0000313" key="2">
    <source>
        <dbReference type="Proteomes" id="UP000229782"/>
    </source>
</evidence>
<protein>
    <submittedName>
        <fullName evidence="1">Uncharacterized protein</fullName>
    </submittedName>
</protein>
<dbReference type="AlphaFoldDB" id="A0A2H0N4R1"/>
<dbReference type="EMBL" id="PCWM01000049">
    <property type="protein sequence ID" value="PIR03096.1"/>
    <property type="molecule type" value="Genomic_DNA"/>
</dbReference>
<comment type="caution">
    <text evidence="1">The sequence shown here is derived from an EMBL/GenBank/DDBJ whole genome shotgun (WGS) entry which is preliminary data.</text>
</comment>
<dbReference type="Proteomes" id="UP000229782">
    <property type="component" value="Unassembled WGS sequence"/>
</dbReference>
<sequence>MNEDIPWLLQDLPNLILAQKKYNEECSTVIRFRVSPSDKKRIEQNSLQKGYTSVSGYMRDIAMGR</sequence>
<proteinExistence type="predicted"/>
<reference evidence="1 2" key="1">
    <citation type="submission" date="2017-09" db="EMBL/GenBank/DDBJ databases">
        <title>Depth-based differentiation of microbial function through sediment-hosted aquifers and enrichment of novel symbionts in the deep terrestrial subsurface.</title>
        <authorList>
            <person name="Probst A.J."/>
            <person name="Ladd B."/>
            <person name="Jarett J.K."/>
            <person name="Geller-Mcgrath D.E."/>
            <person name="Sieber C.M."/>
            <person name="Emerson J.B."/>
            <person name="Anantharaman K."/>
            <person name="Thomas B.C."/>
            <person name="Malmstrom R."/>
            <person name="Stieglmeier M."/>
            <person name="Klingl A."/>
            <person name="Woyke T."/>
            <person name="Ryan C.M."/>
            <person name="Banfield J.F."/>
        </authorList>
    </citation>
    <scope>NUCLEOTIDE SEQUENCE [LARGE SCALE GENOMIC DNA]</scope>
    <source>
        <strain evidence="1">CG11_big_fil_rev_8_21_14_0_20_43_7</strain>
    </source>
</reference>
<organism evidence="1 2">
    <name type="scientific">Candidatus Magasanikbacteria bacterium CG11_big_fil_rev_8_21_14_0_20_43_7</name>
    <dbReference type="NCBI Taxonomy" id="1974654"/>
    <lineage>
        <taxon>Bacteria</taxon>
        <taxon>Candidatus Magasanikiibacteriota</taxon>
    </lineage>
</organism>